<dbReference type="Pfam" id="PF13391">
    <property type="entry name" value="HNH_2"/>
    <property type="match status" value="1"/>
</dbReference>
<evidence type="ECO:0000313" key="4">
    <source>
        <dbReference type="Proteomes" id="UP000562124"/>
    </source>
</evidence>
<dbReference type="Proteomes" id="UP000562124">
    <property type="component" value="Unassembled WGS sequence"/>
</dbReference>
<feature type="region of interest" description="Disordered" evidence="1">
    <location>
        <begin position="294"/>
        <end position="330"/>
    </location>
</feature>
<sequence length="522" mass="55499">MPTGEVIVAGPAPAVGHSTAVAHARSVGAVVVRLAAESGTAAGWSAGERREVLEQLDRAIDGLAAVRAAVLVAERQSESWRGSGDRSFEAWRGRTSRAGQRSAQAQVRQAEQLDAVPAVVAAVTAGRISLEHATTIAKVAGAGTPAQRDATRSPAGQAHLLELAEHLDAGTFATTAARWAATVDPAGLERDHQAQRAERYLHVTHTPHGTLVKGRLDSMAGHRLTLALEAVTARPAADDDRDPGQRRADALDTVAERILTLKDSKPGAHVPPHVSLILTETTWLAARAERDRRRRALGSGDAPAEDAGVSGRHDGHPSSRDSSSYLPATLEDGAPVPVSELAAALCDCELTRIVIDAAGAPLDLGRSERVFTGIQRRAVIARDRECAWPQCGAHARWCQVHHITWWDRDDGPTSVDNGVLLCSFHHHEVHRRDLTITRRGAQATMGRTASTRDHGTMARVHYEFHDSAGRRLAAPPRRDGEPPPVGDASRGSPPPGVGELDFTPITDPVTGMTVPTFLVASA</sequence>
<comment type="caution">
    <text evidence="3">The sequence shown here is derived from an EMBL/GenBank/DDBJ whole genome shotgun (WGS) entry which is preliminary data.</text>
</comment>
<dbReference type="InterPro" id="IPR003870">
    <property type="entry name" value="DUF222"/>
</dbReference>
<dbReference type="RefSeq" id="WP_169324641.1">
    <property type="nucleotide sequence ID" value="NZ_JABCJJ010000010.1"/>
</dbReference>
<evidence type="ECO:0000313" key="3">
    <source>
        <dbReference type="EMBL" id="NMR20270.1"/>
    </source>
</evidence>
<name>A0A7Y0LYK2_CELFI</name>
<proteinExistence type="predicted"/>
<dbReference type="CDD" id="cd00085">
    <property type="entry name" value="HNHc"/>
    <property type="match status" value="1"/>
</dbReference>
<feature type="domain" description="HNH nuclease" evidence="2">
    <location>
        <begin position="374"/>
        <end position="427"/>
    </location>
</feature>
<evidence type="ECO:0000259" key="2">
    <source>
        <dbReference type="SMART" id="SM00507"/>
    </source>
</evidence>
<dbReference type="AlphaFoldDB" id="A0A7Y0LYK2"/>
<dbReference type="InterPro" id="IPR003615">
    <property type="entry name" value="HNH_nuc"/>
</dbReference>
<dbReference type="EMBL" id="JABCJJ010000010">
    <property type="protein sequence ID" value="NMR20270.1"/>
    <property type="molecule type" value="Genomic_DNA"/>
</dbReference>
<reference evidence="3 4" key="1">
    <citation type="submission" date="2020-04" db="EMBL/GenBank/DDBJ databases">
        <title>Sequencing and Assembly of C. fimi.</title>
        <authorList>
            <person name="Ramsey A.R."/>
        </authorList>
    </citation>
    <scope>NUCLEOTIDE SEQUENCE [LARGE SCALE GENOMIC DNA]</scope>
    <source>
        <strain evidence="3 4">SB</strain>
    </source>
</reference>
<protein>
    <submittedName>
        <fullName evidence="3">DUF222 domain-containing protein</fullName>
    </submittedName>
</protein>
<gene>
    <name evidence="3" type="ORF">HIR71_08570</name>
</gene>
<accession>A0A7Y0LYK2</accession>
<keyword evidence="4" id="KW-1185">Reference proteome</keyword>
<feature type="region of interest" description="Disordered" evidence="1">
    <location>
        <begin position="467"/>
        <end position="507"/>
    </location>
</feature>
<evidence type="ECO:0000256" key="1">
    <source>
        <dbReference type="SAM" id="MobiDB-lite"/>
    </source>
</evidence>
<dbReference type="SMART" id="SM00507">
    <property type="entry name" value="HNHc"/>
    <property type="match status" value="1"/>
</dbReference>
<organism evidence="3 4">
    <name type="scientific">Cellulomonas fimi</name>
    <dbReference type="NCBI Taxonomy" id="1708"/>
    <lineage>
        <taxon>Bacteria</taxon>
        <taxon>Bacillati</taxon>
        <taxon>Actinomycetota</taxon>
        <taxon>Actinomycetes</taxon>
        <taxon>Micrococcales</taxon>
        <taxon>Cellulomonadaceae</taxon>
        <taxon>Cellulomonas</taxon>
    </lineage>
</organism>
<dbReference type="Pfam" id="PF02720">
    <property type="entry name" value="DUF222"/>
    <property type="match status" value="1"/>
</dbReference>